<sequence>MSALSARVARSSMALRPTMPAVQRGFCATARLRNNEKEPIGPKSQDKPMSKGQNAQIYLLGGVGLALGAGFFFLQSSPELAKETPIEGVKSKPLSPK</sequence>
<dbReference type="EMBL" id="JAOQAZ010000002">
    <property type="protein sequence ID" value="KAJ4269921.1"/>
    <property type="molecule type" value="Genomic_DNA"/>
</dbReference>
<accession>A0A9W8SEC6</accession>
<gene>
    <name evidence="2" type="ORF">NW762_001592</name>
</gene>
<reference evidence="2" key="1">
    <citation type="submission" date="2022-09" db="EMBL/GenBank/DDBJ databases">
        <title>Fusarium specimens isolated from Avocado Roots.</title>
        <authorList>
            <person name="Stajich J."/>
            <person name="Roper C."/>
            <person name="Heimlech-Rivalta G."/>
        </authorList>
    </citation>
    <scope>NUCLEOTIDE SEQUENCE</scope>
    <source>
        <strain evidence="2">CF00136</strain>
    </source>
</reference>
<evidence type="ECO:0000313" key="3">
    <source>
        <dbReference type="Proteomes" id="UP001152049"/>
    </source>
</evidence>
<keyword evidence="3" id="KW-1185">Reference proteome</keyword>
<protein>
    <submittedName>
        <fullName evidence="2">Uncharacterized protein</fullName>
    </submittedName>
</protein>
<dbReference type="AlphaFoldDB" id="A0A9W8SEC6"/>
<dbReference type="OrthoDB" id="5090798at2759"/>
<proteinExistence type="predicted"/>
<organism evidence="2 3">
    <name type="scientific">Fusarium torreyae</name>
    <dbReference type="NCBI Taxonomy" id="1237075"/>
    <lineage>
        <taxon>Eukaryota</taxon>
        <taxon>Fungi</taxon>
        <taxon>Dikarya</taxon>
        <taxon>Ascomycota</taxon>
        <taxon>Pezizomycotina</taxon>
        <taxon>Sordariomycetes</taxon>
        <taxon>Hypocreomycetidae</taxon>
        <taxon>Hypocreales</taxon>
        <taxon>Nectriaceae</taxon>
        <taxon>Fusarium</taxon>
    </lineage>
</organism>
<feature type="transmembrane region" description="Helical" evidence="1">
    <location>
        <begin position="57"/>
        <end position="74"/>
    </location>
</feature>
<name>A0A9W8SEC6_9HYPO</name>
<evidence type="ECO:0000313" key="2">
    <source>
        <dbReference type="EMBL" id="KAJ4269921.1"/>
    </source>
</evidence>
<keyword evidence="1" id="KW-0812">Transmembrane</keyword>
<keyword evidence="1" id="KW-0472">Membrane</keyword>
<keyword evidence="1" id="KW-1133">Transmembrane helix</keyword>
<dbReference type="Proteomes" id="UP001152049">
    <property type="component" value="Unassembled WGS sequence"/>
</dbReference>
<evidence type="ECO:0000256" key="1">
    <source>
        <dbReference type="SAM" id="Phobius"/>
    </source>
</evidence>
<comment type="caution">
    <text evidence="2">The sequence shown here is derived from an EMBL/GenBank/DDBJ whole genome shotgun (WGS) entry which is preliminary data.</text>
</comment>